<comment type="caution">
    <text evidence="3">The sequence shown here is derived from an EMBL/GenBank/DDBJ whole genome shotgun (WGS) entry which is preliminary data.</text>
</comment>
<sequence length="224" mass="22998">MQGIIVRGTMLKVAAGLFSAALLLLGAPAFGAPTPTPSPAPKPSPSPTVRSITITSDVLTAPIVLRSDQHQRQFAALAGEVDWLAAGPSTLKAPAADKLGPKFVVVSAVNGVDKQTYDLYPLAAGGPRVFRPAAQPDKRKVTAAWFLGRFSMDASLRGAGVLLGGTAPVEGGGVGGGLVESATAEPDIRAMVGDWQRFVGLNGAVVVVIALGVFAIAYAFRRTI</sequence>
<evidence type="ECO:0000313" key="3">
    <source>
        <dbReference type="EMBL" id="GIF95477.1"/>
    </source>
</evidence>
<dbReference type="Proteomes" id="UP000659904">
    <property type="component" value="Unassembled WGS sequence"/>
</dbReference>
<accession>A0A8J3K2I1</accession>
<dbReference type="EMBL" id="BONH01000001">
    <property type="protein sequence ID" value="GIF95477.1"/>
    <property type="molecule type" value="Genomic_DNA"/>
</dbReference>
<evidence type="ECO:0000256" key="2">
    <source>
        <dbReference type="SAM" id="SignalP"/>
    </source>
</evidence>
<evidence type="ECO:0008006" key="5">
    <source>
        <dbReference type="Google" id="ProtNLM"/>
    </source>
</evidence>
<keyword evidence="2" id="KW-0732">Signal</keyword>
<reference evidence="3 4" key="1">
    <citation type="submission" date="2021-01" db="EMBL/GenBank/DDBJ databases">
        <title>Whole genome shotgun sequence of Catellatospora citrea NBRC 14495.</title>
        <authorList>
            <person name="Komaki H."/>
            <person name="Tamura T."/>
        </authorList>
    </citation>
    <scope>NUCLEOTIDE SEQUENCE [LARGE SCALE GENOMIC DNA]</scope>
    <source>
        <strain evidence="3 4">NBRC 14495</strain>
    </source>
</reference>
<organism evidence="3 4">
    <name type="scientific">Catellatospora citrea</name>
    <dbReference type="NCBI Taxonomy" id="53366"/>
    <lineage>
        <taxon>Bacteria</taxon>
        <taxon>Bacillati</taxon>
        <taxon>Actinomycetota</taxon>
        <taxon>Actinomycetes</taxon>
        <taxon>Micromonosporales</taxon>
        <taxon>Micromonosporaceae</taxon>
        <taxon>Catellatospora</taxon>
    </lineage>
</organism>
<dbReference type="AlphaFoldDB" id="A0A8J3K2I1"/>
<evidence type="ECO:0000313" key="4">
    <source>
        <dbReference type="Proteomes" id="UP000659904"/>
    </source>
</evidence>
<feature type="transmembrane region" description="Helical" evidence="1">
    <location>
        <begin position="198"/>
        <end position="220"/>
    </location>
</feature>
<gene>
    <name evidence="3" type="ORF">Cci01nite_05710</name>
</gene>
<protein>
    <recommendedName>
        <fullName evidence="5">Methionine-rich copper-binding protein CopC</fullName>
    </recommendedName>
</protein>
<keyword evidence="1" id="KW-1133">Transmembrane helix</keyword>
<name>A0A8J3K2I1_9ACTN</name>
<keyword evidence="1" id="KW-0812">Transmembrane</keyword>
<evidence type="ECO:0000256" key="1">
    <source>
        <dbReference type="SAM" id="Phobius"/>
    </source>
</evidence>
<keyword evidence="4" id="KW-1185">Reference proteome</keyword>
<proteinExistence type="predicted"/>
<feature type="chain" id="PRO_5035252090" description="Methionine-rich copper-binding protein CopC" evidence="2">
    <location>
        <begin position="32"/>
        <end position="224"/>
    </location>
</feature>
<keyword evidence="1" id="KW-0472">Membrane</keyword>
<feature type="signal peptide" evidence="2">
    <location>
        <begin position="1"/>
        <end position="31"/>
    </location>
</feature>